<dbReference type="GeneID" id="78008365"/>
<dbReference type="EMBL" id="WMFA01000007">
    <property type="protein sequence ID" value="MYL72201.1"/>
    <property type="molecule type" value="Genomic_DNA"/>
</dbReference>
<dbReference type="RefSeq" id="WP_160915479.1">
    <property type="nucleotide sequence ID" value="NZ_WMFA01000007.1"/>
</dbReference>
<feature type="transmembrane region" description="Helical" evidence="2">
    <location>
        <begin position="6"/>
        <end position="22"/>
    </location>
</feature>
<feature type="compositionally biased region" description="Basic and acidic residues" evidence="1">
    <location>
        <begin position="248"/>
        <end position="270"/>
    </location>
</feature>
<keyword evidence="2" id="KW-1133">Transmembrane helix</keyword>
<gene>
    <name evidence="3" type="ORF">GLW00_15250</name>
</gene>
<reference evidence="3 4" key="1">
    <citation type="submission" date="2019-11" db="EMBL/GenBank/DDBJ databases">
        <title>Genome sequences of 17 halophilic strains isolated from different environments.</title>
        <authorList>
            <person name="Furrow R.E."/>
        </authorList>
    </citation>
    <scope>NUCLEOTIDE SEQUENCE [LARGE SCALE GENOMIC DNA]</scope>
    <source>
        <strain evidence="3 4">SL-4</strain>
    </source>
</reference>
<dbReference type="OrthoDB" id="2967712at2"/>
<proteinExistence type="predicted"/>
<protein>
    <submittedName>
        <fullName evidence="3">Uncharacterized protein</fullName>
    </submittedName>
</protein>
<feature type="compositionally biased region" description="Acidic residues" evidence="1">
    <location>
        <begin position="110"/>
        <end position="120"/>
    </location>
</feature>
<feature type="compositionally biased region" description="Acidic residues" evidence="1">
    <location>
        <begin position="169"/>
        <end position="180"/>
    </location>
</feature>
<feature type="compositionally biased region" description="Basic and acidic residues" evidence="1">
    <location>
        <begin position="121"/>
        <end position="131"/>
    </location>
</feature>
<sequence>MTDLLVWFVTVGVALIVLRYIPMNLPMKGRMIVWLTGSLISSLALLATITYTFWMGILAALVLGVVFAVFLQEKAPRAFAVGQETTEESSDEKKIPPQMEDYENRYRNDNDDEHLIEDDELSGRQTDKGPVQDENFPQENPEKKEEGILVPETTEVERSKSSDSKDNLDEYEEPIQEEESHDGFYIEDVKMQGDVFGWAGDDESLLLDEELSRLRMEEQSVVDGEKFEDSEEVTEEELMAGRNLQLDMEEHGPKDKVSKSEKLPRVKEDTQESIVEDDLESEEEIINEIYESTNSDNDITREMSDQDEGMSVDHQEVILSPHTYQNLDADKEDDEDSLALEEGQVDELFADGALRKKLLQLLIEKIEYMEGQMTGVEYEDYVKAHLSEQLPDLEYYSVSKYLVKYYIKYEKTGELELFIGELINKFASYPLLVEELSYVLHQQVQYTK</sequence>
<feature type="compositionally biased region" description="Basic and acidic residues" evidence="1">
    <location>
        <begin position="155"/>
        <end position="168"/>
    </location>
</feature>
<evidence type="ECO:0000313" key="3">
    <source>
        <dbReference type="EMBL" id="MYL72201.1"/>
    </source>
</evidence>
<feature type="transmembrane region" description="Helical" evidence="2">
    <location>
        <begin position="29"/>
        <end position="47"/>
    </location>
</feature>
<dbReference type="Proteomes" id="UP000450457">
    <property type="component" value="Unassembled WGS sequence"/>
</dbReference>
<name>A0A845FEA9_9BACI</name>
<evidence type="ECO:0000256" key="1">
    <source>
        <dbReference type="SAM" id="MobiDB-lite"/>
    </source>
</evidence>
<feature type="region of interest" description="Disordered" evidence="1">
    <location>
        <begin position="243"/>
        <end position="280"/>
    </location>
</feature>
<accession>A0A845FEA9</accession>
<comment type="caution">
    <text evidence="3">The sequence shown here is derived from an EMBL/GenBank/DDBJ whole genome shotgun (WGS) entry which is preliminary data.</text>
</comment>
<evidence type="ECO:0000256" key="2">
    <source>
        <dbReference type="SAM" id="Phobius"/>
    </source>
</evidence>
<organism evidence="3 4">
    <name type="scientific">Halobacillus litoralis</name>
    <dbReference type="NCBI Taxonomy" id="45668"/>
    <lineage>
        <taxon>Bacteria</taxon>
        <taxon>Bacillati</taxon>
        <taxon>Bacillota</taxon>
        <taxon>Bacilli</taxon>
        <taxon>Bacillales</taxon>
        <taxon>Bacillaceae</taxon>
        <taxon>Halobacillus</taxon>
    </lineage>
</organism>
<feature type="region of interest" description="Disordered" evidence="1">
    <location>
        <begin position="80"/>
        <end position="184"/>
    </location>
</feature>
<dbReference type="AlphaFoldDB" id="A0A845FEA9"/>
<evidence type="ECO:0000313" key="4">
    <source>
        <dbReference type="Proteomes" id="UP000450457"/>
    </source>
</evidence>
<keyword evidence="2" id="KW-0472">Membrane</keyword>
<keyword evidence="2" id="KW-0812">Transmembrane</keyword>